<proteinExistence type="predicted"/>
<evidence type="ECO:0000256" key="5">
    <source>
        <dbReference type="ARBA" id="ARBA00023004"/>
    </source>
</evidence>
<dbReference type="SMART" id="SM00876">
    <property type="entry name" value="BATS"/>
    <property type="match status" value="1"/>
</dbReference>
<keyword evidence="4" id="KW-0479">Metal-binding</keyword>
<dbReference type="Pfam" id="PF06968">
    <property type="entry name" value="BATS"/>
    <property type="match status" value="1"/>
</dbReference>
<evidence type="ECO:0000256" key="3">
    <source>
        <dbReference type="ARBA" id="ARBA00022691"/>
    </source>
</evidence>
<gene>
    <name evidence="8" type="primary">thiH</name>
    <name evidence="8" type="ORF">FYJ26_05575</name>
</gene>
<evidence type="ECO:0000256" key="2">
    <source>
        <dbReference type="ARBA" id="ARBA00022485"/>
    </source>
</evidence>
<evidence type="ECO:0000256" key="4">
    <source>
        <dbReference type="ARBA" id="ARBA00022723"/>
    </source>
</evidence>
<sequence length="387" mass="44450">MINMNIGKVTDYFPTMDIIDSNIKDKLEKSYKNIINKKVLQADVLASLEKIDLDDEDFYNLLSDTASNFLDKMGKIAQDKRVRYFGNNVFLFSPLYIANYCENSCRYCGFREKSNIKRAKLNRNEIEDEMKALADTGIEEVLILTGESERFSSIDYIANACKLASKYFKTVGIEIYPANIKDYEKLREAGADFVTVFQESYNKKSYNYYYPYGHKRSFVYRIDTQERALMAGFRGVGFGALFGLNNPIEEAYKLGLHAKEVQRKYPHAEVSISLPRIRPTHGADKLDFCEIDDKKFFQIMLALRIFLPFASITLSTREDKDFRNLAIKYAATKISASVDTSIGHRSKRSKDEGDEQFEIADSRSCDDVIKDLKSFGMSPVFTDYINL</sequence>
<dbReference type="SUPFAM" id="SSF102114">
    <property type="entry name" value="Radical SAM enzymes"/>
    <property type="match status" value="1"/>
</dbReference>
<dbReference type="GO" id="GO:0036355">
    <property type="term" value="F:2-iminoacetate synthase activity"/>
    <property type="evidence" value="ECO:0007669"/>
    <property type="project" value="UniProtKB-EC"/>
</dbReference>
<comment type="cofactor">
    <cofactor evidence="1">
        <name>[4Fe-4S] cluster</name>
        <dbReference type="ChEBI" id="CHEBI:49883"/>
    </cofactor>
</comment>
<dbReference type="PANTHER" id="PTHR43583:SF1">
    <property type="entry name" value="2-IMINOACETATE SYNTHASE"/>
    <property type="match status" value="1"/>
</dbReference>
<dbReference type="GO" id="GO:0051539">
    <property type="term" value="F:4 iron, 4 sulfur cluster binding"/>
    <property type="evidence" value="ECO:0007669"/>
    <property type="project" value="UniProtKB-KW"/>
</dbReference>
<protein>
    <submittedName>
        <fullName evidence="8">2-iminoacetate synthase ThiH</fullName>
        <ecNumber evidence="8">4.1.99.19</ecNumber>
    </submittedName>
</protein>
<evidence type="ECO:0000259" key="7">
    <source>
        <dbReference type="PROSITE" id="PS51918"/>
    </source>
</evidence>
<dbReference type="InterPro" id="IPR034428">
    <property type="entry name" value="ThiH/NoCL/HydG-like"/>
</dbReference>
<dbReference type="Proteomes" id="UP000441925">
    <property type="component" value="Unassembled WGS sequence"/>
</dbReference>
<comment type="caution">
    <text evidence="8">The sequence shown here is derived from an EMBL/GenBank/DDBJ whole genome shotgun (WGS) entry which is preliminary data.</text>
</comment>
<keyword evidence="6" id="KW-0411">Iron-sulfur</keyword>
<evidence type="ECO:0000256" key="1">
    <source>
        <dbReference type="ARBA" id="ARBA00001966"/>
    </source>
</evidence>
<dbReference type="GO" id="GO:0005506">
    <property type="term" value="F:iron ion binding"/>
    <property type="evidence" value="ECO:0007669"/>
    <property type="project" value="InterPro"/>
</dbReference>
<dbReference type="InterPro" id="IPR013785">
    <property type="entry name" value="Aldolase_TIM"/>
</dbReference>
<dbReference type="SFLD" id="SFLDG01081">
    <property type="entry name" value="cleavage_of_the_Ca-Cb_bond_in"/>
    <property type="match status" value="1"/>
</dbReference>
<dbReference type="PROSITE" id="PS51918">
    <property type="entry name" value="RADICAL_SAM"/>
    <property type="match status" value="1"/>
</dbReference>
<accession>A0A6N7VEL0</accession>
<dbReference type="SFLD" id="SFLDF00301">
    <property type="entry name" value="2-iminoacetate_synthase_(ThiH)"/>
    <property type="match status" value="1"/>
</dbReference>
<organism evidence="8 9">
    <name type="scientific">Anaerococcus porci</name>
    <dbReference type="NCBI Taxonomy" id="2652269"/>
    <lineage>
        <taxon>Bacteria</taxon>
        <taxon>Bacillati</taxon>
        <taxon>Bacillota</taxon>
        <taxon>Tissierellia</taxon>
        <taxon>Tissierellales</taxon>
        <taxon>Peptoniphilaceae</taxon>
        <taxon>Anaerococcus</taxon>
    </lineage>
</organism>
<evidence type="ECO:0000313" key="9">
    <source>
        <dbReference type="Proteomes" id="UP000441925"/>
    </source>
</evidence>
<keyword evidence="5" id="KW-0408">Iron</keyword>
<dbReference type="InterPro" id="IPR010722">
    <property type="entry name" value="BATS_dom"/>
</dbReference>
<keyword evidence="3" id="KW-0949">S-adenosyl-L-methionine</keyword>
<dbReference type="InterPro" id="IPR007197">
    <property type="entry name" value="rSAM"/>
</dbReference>
<dbReference type="Pfam" id="PF04055">
    <property type="entry name" value="Radical_SAM"/>
    <property type="match status" value="1"/>
</dbReference>
<dbReference type="InterPro" id="IPR058240">
    <property type="entry name" value="rSAM_sf"/>
</dbReference>
<keyword evidence="9" id="KW-1185">Reference proteome</keyword>
<dbReference type="SFLD" id="SFLDG01060">
    <property type="entry name" value="BATS_domain_containing"/>
    <property type="match status" value="1"/>
</dbReference>
<dbReference type="NCBIfam" id="TIGR02351">
    <property type="entry name" value="thiH"/>
    <property type="match status" value="1"/>
</dbReference>
<keyword evidence="8" id="KW-0456">Lyase</keyword>
<dbReference type="Gene3D" id="3.20.20.70">
    <property type="entry name" value="Aldolase class I"/>
    <property type="match status" value="1"/>
</dbReference>
<dbReference type="PANTHER" id="PTHR43583">
    <property type="entry name" value="2-IMINOACETATE SYNTHASE"/>
    <property type="match status" value="1"/>
</dbReference>
<name>A0A6N7VEL0_9FIRM</name>
<dbReference type="EC" id="4.1.99.19" evidence="8"/>
<dbReference type="AlphaFoldDB" id="A0A6N7VEL0"/>
<dbReference type="SFLD" id="SFLDS00029">
    <property type="entry name" value="Radical_SAM"/>
    <property type="match status" value="1"/>
</dbReference>
<reference evidence="8 9" key="1">
    <citation type="submission" date="2019-08" db="EMBL/GenBank/DDBJ databases">
        <title>In-depth cultivation of the pig gut microbiome towards novel bacterial diversity and tailored functional studies.</title>
        <authorList>
            <person name="Wylensek D."/>
            <person name="Hitch T.C.A."/>
            <person name="Clavel T."/>
        </authorList>
    </citation>
    <scope>NUCLEOTIDE SEQUENCE [LARGE SCALE GENOMIC DNA]</scope>
    <source>
        <strain evidence="8 9">WCA-380-WT-2B</strain>
    </source>
</reference>
<evidence type="ECO:0000256" key="6">
    <source>
        <dbReference type="ARBA" id="ARBA00023014"/>
    </source>
</evidence>
<keyword evidence="2" id="KW-0004">4Fe-4S</keyword>
<dbReference type="EMBL" id="VULQ01000005">
    <property type="protein sequence ID" value="MSS77888.1"/>
    <property type="molecule type" value="Genomic_DNA"/>
</dbReference>
<dbReference type="InterPro" id="IPR012726">
    <property type="entry name" value="ThiH"/>
</dbReference>
<feature type="domain" description="Radical SAM core" evidence="7">
    <location>
        <begin position="85"/>
        <end position="310"/>
    </location>
</feature>
<evidence type="ECO:0000313" key="8">
    <source>
        <dbReference type="EMBL" id="MSS77888.1"/>
    </source>
</evidence>